<sequence>MELYNRDLKDLTSRTQLIEYMLKQSSDPIPESDPALMFNCILSTRQGVIGAENLAQVSCFNNPNLDTYICLLCQYWTTESEMFKHLKSELHRITYMQKNKEYQTLHAKVLCQQDSKARAKMIEECAYKIAGEEGIKKCETRMRVVLNEAVIAKIWPDYLCYVDDSWQMGNFNDEDTKDDVKPNKESLAKIEVKNEDEYGESMDAKPSMAKLKARLDLEDGELSDSDEDEEDTDEEAEEKYPSTSSFSTPFNMLSTADIKPKFAKLDDDQRILTALILIRQEVFDQRTFSRSLIEFICKEAGITPNEALKFRNIKDVGERIGDETFADTVSPITEYFHDRHIKEFEIPATPPATHSAVLLTQMGIEKQQVAVLLRTLAMHKMNHKASTPPPMTPSLNAVERDKHGSIIHKNYQSEFPYKEMPLNILAPNPDKERHHPYRRPHSSSSSTPATSTISRERSNYGSSKRIKNEIDEDAGAGAASIKDEPNDWDSGSDDSMMR</sequence>
<dbReference type="Proteomes" id="UP000887579">
    <property type="component" value="Unplaced"/>
</dbReference>
<evidence type="ECO:0000313" key="1">
    <source>
        <dbReference type="Proteomes" id="UP000887579"/>
    </source>
</evidence>
<name>A0AC34G114_9BILA</name>
<dbReference type="WBParaSite" id="ES5_v2.g23525.t1">
    <property type="protein sequence ID" value="ES5_v2.g23525.t1"/>
    <property type="gene ID" value="ES5_v2.g23525"/>
</dbReference>
<accession>A0AC34G114</accession>
<protein>
    <submittedName>
        <fullName evidence="2">C2H2-type domain-containing protein</fullName>
    </submittedName>
</protein>
<organism evidence="1 2">
    <name type="scientific">Panagrolaimus sp. ES5</name>
    <dbReference type="NCBI Taxonomy" id="591445"/>
    <lineage>
        <taxon>Eukaryota</taxon>
        <taxon>Metazoa</taxon>
        <taxon>Ecdysozoa</taxon>
        <taxon>Nematoda</taxon>
        <taxon>Chromadorea</taxon>
        <taxon>Rhabditida</taxon>
        <taxon>Tylenchina</taxon>
        <taxon>Panagrolaimomorpha</taxon>
        <taxon>Panagrolaimoidea</taxon>
        <taxon>Panagrolaimidae</taxon>
        <taxon>Panagrolaimus</taxon>
    </lineage>
</organism>
<reference evidence="2" key="1">
    <citation type="submission" date="2022-11" db="UniProtKB">
        <authorList>
            <consortium name="WormBaseParasite"/>
        </authorList>
    </citation>
    <scope>IDENTIFICATION</scope>
</reference>
<proteinExistence type="predicted"/>
<evidence type="ECO:0000313" key="2">
    <source>
        <dbReference type="WBParaSite" id="ES5_v2.g23525.t1"/>
    </source>
</evidence>